<protein>
    <submittedName>
        <fullName evidence="1">Uncharacterized protein</fullName>
    </submittedName>
</protein>
<reference evidence="1 2" key="1">
    <citation type="submission" date="2024-01" db="EMBL/GenBank/DDBJ databases">
        <authorList>
            <person name="Waweru B."/>
        </authorList>
    </citation>
    <scope>NUCLEOTIDE SEQUENCE [LARGE SCALE GENOMIC DNA]</scope>
</reference>
<keyword evidence="2" id="KW-1185">Reference proteome</keyword>
<proteinExistence type="predicted"/>
<dbReference type="AlphaFoldDB" id="A0AAV1QYB0"/>
<dbReference type="Proteomes" id="UP001314170">
    <property type="component" value="Unassembled WGS sequence"/>
</dbReference>
<organism evidence="1 2">
    <name type="scientific">Dovyalis caffra</name>
    <dbReference type="NCBI Taxonomy" id="77055"/>
    <lineage>
        <taxon>Eukaryota</taxon>
        <taxon>Viridiplantae</taxon>
        <taxon>Streptophyta</taxon>
        <taxon>Embryophyta</taxon>
        <taxon>Tracheophyta</taxon>
        <taxon>Spermatophyta</taxon>
        <taxon>Magnoliopsida</taxon>
        <taxon>eudicotyledons</taxon>
        <taxon>Gunneridae</taxon>
        <taxon>Pentapetalae</taxon>
        <taxon>rosids</taxon>
        <taxon>fabids</taxon>
        <taxon>Malpighiales</taxon>
        <taxon>Salicaceae</taxon>
        <taxon>Flacourtieae</taxon>
        <taxon>Dovyalis</taxon>
    </lineage>
</organism>
<dbReference type="EMBL" id="CAWUPB010000850">
    <property type="protein sequence ID" value="CAK7325300.1"/>
    <property type="molecule type" value="Genomic_DNA"/>
</dbReference>
<name>A0AAV1QYB0_9ROSI</name>
<comment type="caution">
    <text evidence="1">The sequence shown here is derived from an EMBL/GenBank/DDBJ whole genome shotgun (WGS) entry which is preliminary data.</text>
</comment>
<sequence length="94" mass="10333">MIFPTLANPEPNHLNDVLFILGGDGLVSEGMVYIGEEDHKNGKTVAEKSIRELKDFAQSYPQFCQEIKTGSRSADNDRYLCLSLSPITGNLVSS</sequence>
<evidence type="ECO:0000313" key="1">
    <source>
        <dbReference type="EMBL" id="CAK7325300.1"/>
    </source>
</evidence>
<gene>
    <name evidence="1" type="ORF">DCAF_LOCUS2973</name>
</gene>
<accession>A0AAV1QYB0</accession>
<evidence type="ECO:0000313" key="2">
    <source>
        <dbReference type="Proteomes" id="UP001314170"/>
    </source>
</evidence>